<dbReference type="Gene3D" id="3.40.140.10">
    <property type="entry name" value="Cytidine Deaminase, domain 2"/>
    <property type="match status" value="1"/>
</dbReference>
<keyword evidence="3" id="KW-0378">Hydrolase</keyword>
<dbReference type="InterPro" id="IPR020891">
    <property type="entry name" value="UPF0758_CS"/>
</dbReference>
<dbReference type="GO" id="GO:0046872">
    <property type="term" value="F:metal ion binding"/>
    <property type="evidence" value="ECO:0007669"/>
    <property type="project" value="UniProtKB-KW"/>
</dbReference>
<gene>
    <name evidence="7" type="ORF">J7S20_12170</name>
</gene>
<evidence type="ECO:0000256" key="1">
    <source>
        <dbReference type="ARBA" id="ARBA00022670"/>
    </source>
</evidence>
<dbReference type="PANTHER" id="PTHR30471">
    <property type="entry name" value="DNA REPAIR PROTEIN RADC"/>
    <property type="match status" value="1"/>
</dbReference>
<protein>
    <submittedName>
        <fullName evidence="7">JAB domain-containing protein</fullName>
    </submittedName>
</protein>
<dbReference type="RefSeq" id="WP_284054501.1">
    <property type="nucleotide sequence ID" value="NZ_JAGRQC010000003.1"/>
</dbReference>
<evidence type="ECO:0000259" key="6">
    <source>
        <dbReference type="PROSITE" id="PS50249"/>
    </source>
</evidence>
<evidence type="ECO:0000313" key="8">
    <source>
        <dbReference type="Proteomes" id="UP000676996"/>
    </source>
</evidence>
<feature type="domain" description="MPN" evidence="6">
    <location>
        <begin position="15"/>
        <end position="150"/>
    </location>
</feature>
<dbReference type="PANTHER" id="PTHR30471:SF3">
    <property type="entry name" value="UPF0758 PROTEIN YEES-RELATED"/>
    <property type="match status" value="1"/>
</dbReference>
<keyword evidence="8" id="KW-1185">Reference proteome</keyword>
<dbReference type="SUPFAM" id="SSF102712">
    <property type="entry name" value="JAB1/MPN domain"/>
    <property type="match status" value="1"/>
</dbReference>
<keyword evidence="1" id="KW-0645">Protease</keyword>
<evidence type="ECO:0000256" key="3">
    <source>
        <dbReference type="ARBA" id="ARBA00022801"/>
    </source>
</evidence>
<comment type="caution">
    <text evidence="7">The sequence shown here is derived from an EMBL/GenBank/DDBJ whole genome shotgun (WGS) entry which is preliminary data.</text>
</comment>
<evidence type="ECO:0000256" key="2">
    <source>
        <dbReference type="ARBA" id="ARBA00022723"/>
    </source>
</evidence>
<dbReference type="InterPro" id="IPR037518">
    <property type="entry name" value="MPN"/>
</dbReference>
<dbReference type="EMBL" id="JAGRQC010000003">
    <property type="protein sequence ID" value="MBR0553264.1"/>
    <property type="molecule type" value="Genomic_DNA"/>
</dbReference>
<dbReference type="Proteomes" id="UP000676996">
    <property type="component" value="Unassembled WGS sequence"/>
</dbReference>
<keyword evidence="2" id="KW-0479">Metal-binding</keyword>
<dbReference type="GO" id="GO:0008237">
    <property type="term" value="F:metallopeptidase activity"/>
    <property type="evidence" value="ECO:0007669"/>
    <property type="project" value="UniProtKB-KW"/>
</dbReference>
<dbReference type="InterPro" id="IPR001405">
    <property type="entry name" value="UPF0758"/>
</dbReference>
<evidence type="ECO:0000256" key="5">
    <source>
        <dbReference type="ARBA" id="ARBA00023049"/>
    </source>
</evidence>
<name>A0A8T4IHB4_9SPHN</name>
<dbReference type="PROSITE" id="PS01302">
    <property type="entry name" value="UPF0758"/>
    <property type="match status" value="1"/>
</dbReference>
<dbReference type="Pfam" id="PF04002">
    <property type="entry name" value="RadC"/>
    <property type="match status" value="1"/>
</dbReference>
<dbReference type="AlphaFoldDB" id="A0A8T4IHB4"/>
<evidence type="ECO:0000313" key="7">
    <source>
        <dbReference type="EMBL" id="MBR0553264.1"/>
    </source>
</evidence>
<reference evidence="7" key="1">
    <citation type="submission" date="2021-04" db="EMBL/GenBank/DDBJ databases">
        <title>Ouciella asimina sp. nov., isolated from the surface seawater in the hydrothermal field of Okinawa Trough.</title>
        <authorList>
            <person name="Shuang W."/>
        </authorList>
    </citation>
    <scope>NUCLEOTIDE SEQUENCE</scope>
    <source>
        <strain evidence="7">LXI357</strain>
    </source>
</reference>
<proteinExistence type="predicted"/>
<dbReference type="PROSITE" id="PS50249">
    <property type="entry name" value="MPN"/>
    <property type="match status" value="1"/>
</dbReference>
<organism evidence="7 8">
    <name type="scientific">Stakelama marina</name>
    <dbReference type="NCBI Taxonomy" id="2826939"/>
    <lineage>
        <taxon>Bacteria</taxon>
        <taxon>Pseudomonadati</taxon>
        <taxon>Pseudomonadota</taxon>
        <taxon>Alphaproteobacteria</taxon>
        <taxon>Sphingomonadales</taxon>
        <taxon>Sphingomonadaceae</taxon>
        <taxon>Stakelama</taxon>
    </lineage>
</organism>
<dbReference type="InterPro" id="IPR025657">
    <property type="entry name" value="RadC_JAB"/>
</dbReference>
<keyword evidence="5" id="KW-0482">Metalloprotease</keyword>
<keyword evidence="4" id="KW-0862">Zinc</keyword>
<sequence>MSEANTVLRGGRPGQWHDGVMMANADIALIPLGKAVGPMFGNLAGERSEVAAFAYFADGLRLVGARYIRGGLVDRAEVPLRTVASDALAFGANAVAVAHNHPSGNAQPSRGDIAATRMLARVLHPLGVRVVDHWIVTRAEIRSFSALGLL</sequence>
<dbReference type="GO" id="GO:0006508">
    <property type="term" value="P:proteolysis"/>
    <property type="evidence" value="ECO:0007669"/>
    <property type="project" value="UniProtKB-KW"/>
</dbReference>
<evidence type="ECO:0000256" key="4">
    <source>
        <dbReference type="ARBA" id="ARBA00022833"/>
    </source>
</evidence>
<accession>A0A8T4IHB4</accession>